<sequence>MATRENYRHLKNFCGDNCEISNILLQKNSATFFDIQGKQNVITITPVGEDFTGDLELFTAFYHIESVILCGRLDDSTRCYRINKALDPDSLERFEGLEPLIFPFSDFVIKSDDGKVLLLEKDIYGFNMFLAENNSILWKNSFSVGDQVLATYESARNHASYIISSDKNEGMITNYCQNDAGINKTPPEENLMCSSCVSYKLSCCSKHSGLCSSEILSTTKHEDAIYSVFKFGKNSRLCKTSLEKIDEEFLSQNQRYCYSTSCDTMSPSPKEMGKTIKIAESICEDSDIVFADCSAPQVRLFSREYMTLVNSGLKTDKTLFMEEVGALVGTPSSLVISTDDAGAKIVSLLENNVVRRGYLRSDGLTMVDDKSFDENIVLIEEVASGLAFNVEEQELISLEECHLPKETSCLKCQEGIGCQWSDGECRTVSSIVENQTCPALGLLDFLESKNFYKGERPRPSSLMK</sequence>
<reference evidence="1 2" key="1">
    <citation type="submission" date="2021-04" db="EMBL/GenBank/DDBJ databases">
        <authorList>
            <person name="Bliznina A."/>
        </authorList>
    </citation>
    <scope>NUCLEOTIDE SEQUENCE [LARGE SCALE GENOMIC DNA]</scope>
</reference>
<dbReference type="EMBL" id="OU015566">
    <property type="protein sequence ID" value="CAG5105532.1"/>
    <property type="molecule type" value="Genomic_DNA"/>
</dbReference>
<accession>A0ABN7SUA2</accession>
<protein>
    <submittedName>
        <fullName evidence="1">Oidioi.mRNA.OKI2018_I69.chr1.g2209.t1.cds</fullName>
    </submittedName>
</protein>
<proteinExistence type="predicted"/>
<gene>
    <name evidence="1" type="ORF">OKIOD_LOCUS10974</name>
</gene>
<evidence type="ECO:0000313" key="1">
    <source>
        <dbReference type="EMBL" id="CAG5105532.1"/>
    </source>
</evidence>
<keyword evidence="2" id="KW-1185">Reference proteome</keyword>
<organism evidence="1 2">
    <name type="scientific">Oikopleura dioica</name>
    <name type="common">Tunicate</name>
    <dbReference type="NCBI Taxonomy" id="34765"/>
    <lineage>
        <taxon>Eukaryota</taxon>
        <taxon>Metazoa</taxon>
        <taxon>Chordata</taxon>
        <taxon>Tunicata</taxon>
        <taxon>Appendicularia</taxon>
        <taxon>Copelata</taxon>
        <taxon>Oikopleuridae</taxon>
        <taxon>Oikopleura</taxon>
    </lineage>
</organism>
<name>A0ABN7SUA2_OIKDI</name>
<dbReference type="Proteomes" id="UP001158576">
    <property type="component" value="Chromosome 1"/>
</dbReference>
<evidence type="ECO:0000313" key="2">
    <source>
        <dbReference type="Proteomes" id="UP001158576"/>
    </source>
</evidence>